<evidence type="ECO:0000256" key="1">
    <source>
        <dbReference type="ARBA" id="ARBA00004651"/>
    </source>
</evidence>
<dbReference type="Pfam" id="PF00892">
    <property type="entry name" value="EamA"/>
    <property type="match status" value="2"/>
</dbReference>
<dbReference type="InterPro" id="IPR050638">
    <property type="entry name" value="AA-Vitamin_Transporters"/>
</dbReference>
<feature type="domain" description="EamA" evidence="8">
    <location>
        <begin position="4"/>
        <end position="139"/>
    </location>
</feature>
<comment type="similarity">
    <text evidence="2">Belongs to the EamA transporter family.</text>
</comment>
<feature type="transmembrane region" description="Helical" evidence="7">
    <location>
        <begin position="92"/>
        <end position="116"/>
    </location>
</feature>
<sequence>MNRAFIYIILGATLWGTISFYVKNLYTYGFTPMEVVTLRAWSAAIILVVYLSFAAPKSLRLFHVRDVKYFIGTGIFSIIFFNYCMFKTIELATIPIAAALLYTAPAFVIIISYFVFQEALTKNKMIALFMTLIGTALVVGLLPFDFGSIPLMTILIGLGSGFGYALYSIFSKFALQKYNSLAVTTFTFIVASVTLLPFFPYTEKLYLVKEPKVLFFAFGLGFLPTAVAYIVYTLGLHRTEASKAAILSTIEPVVATLIGVFIFLESFSFVQMIGMGCIICAVILIQLDFPSKNREKLRTIKKRG</sequence>
<evidence type="ECO:0000313" key="10">
    <source>
        <dbReference type="Proteomes" id="UP000247978"/>
    </source>
</evidence>
<dbReference type="InterPro" id="IPR000620">
    <property type="entry name" value="EamA_dom"/>
</dbReference>
<dbReference type="Proteomes" id="UP000247978">
    <property type="component" value="Unassembled WGS sequence"/>
</dbReference>
<keyword evidence="5 7" id="KW-1133">Transmembrane helix</keyword>
<dbReference type="Gene3D" id="1.10.3730.20">
    <property type="match status" value="1"/>
</dbReference>
<dbReference type="OrthoDB" id="6707571at2"/>
<keyword evidence="4 7" id="KW-0812">Transmembrane</keyword>
<evidence type="ECO:0000313" key="9">
    <source>
        <dbReference type="EMBL" id="PXW89266.1"/>
    </source>
</evidence>
<name>A0A2V3W6Q9_9BACI</name>
<dbReference type="EMBL" id="QJJQ01000002">
    <property type="protein sequence ID" value="PXW89266.1"/>
    <property type="molecule type" value="Genomic_DNA"/>
</dbReference>
<evidence type="ECO:0000256" key="2">
    <source>
        <dbReference type="ARBA" id="ARBA00007362"/>
    </source>
</evidence>
<protein>
    <submittedName>
        <fullName evidence="9">EamA domain-containing membrane protein RarD</fullName>
    </submittedName>
</protein>
<organism evidence="9 10">
    <name type="scientific">Pseudogracilibacillus auburnensis</name>
    <dbReference type="NCBI Taxonomy" id="1494959"/>
    <lineage>
        <taxon>Bacteria</taxon>
        <taxon>Bacillati</taxon>
        <taxon>Bacillota</taxon>
        <taxon>Bacilli</taxon>
        <taxon>Bacillales</taxon>
        <taxon>Bacillaceae</taxon>
        <taxon>Pseudogracilibacillus</taxon>
    </lineage>
</organism>
<keyword evidence="10" id="KW-1185">Reference proteome</keyword>
<feature type="transmembrane region" description="Helical" evidence="7">
    <location>
        <begin position="181"/>
        <end position="201"/>
    </location>
</feature>
<comment type="subcellular location">
    <subcellularLocation>
        <location evidence="1">Cell membrane</location>
        <topology evidence="1">Multi-pass membrane protein</topology>
    </subcellularLocation>
</comment>
<dbReference type="SUPFAM" id="SSF103481">
    <property type="entry name" value="Multidrug resistance efflux transporter EmrE"/>
    <property type="match status" value="2"/>
</dbReference>
<evidence type="ECO:0000256" key="6">
    <source>
        <dbReference type="ARBA" id="ARBA00023136"/>
    </source>
</evidence>
<feature type="transmembrane region" description="Helical" evidence="7">
    <location>
        <begin position="125"/>
        <end position="143"/>
    </location>
</feature>
<dbReference type="PANTHER" id="PTHR32322">
    <property type="entry name" value="INNER MEMBRANE TRANSPORTER"/>
    <property type="match status" value="1"/>
</dbReference>
<evidence type="ECO:0000256" key="7">
    <source>
        <dbReference type="SAM" id="Phobius"/>
    </source>
</evidence>
<keyword evidence="6 7" id="KW-0472">Membrane</keyword>
<feature type="transmembrane region" description="Helical" evidence="7">
    <location>
        <begin position="149"/>
        <end position="169"/>
    </location>
</feature>
<feature type="transmembrane region" description="Helical" evidence="7">
    <location>
        <begin position="67"/>
        <end position="86"/>
    </location>
</feature>
<evidence type="ECO:0000256" key="5">
    <source>
        <dbReference type="ARBA" id="ARBA00022989"/>
    </source>
</evidence>
<dbReference type="AlphaFoldDB" id="A0A2V3W6Q9"/>
<feature type="domain" description="EamA" evidence="8">
    <location>
        <begin position="152"/>
        <end position="285"/>
    </location>
</feature>
<feature type="transmembrane region" description="Helical" evidence="7">
    <location>
        <begin position="5"/>
        <end position="26"/>
    </location>
</feature>
<evidence type="ECO:0000256" key="4">
    <source>
        <dbReference type="ARBA" id="ARBA00022692"/>
    </source>
</evidence>
<dbReference type="RefSeq" id="WP_110394006.1">
    <property type="nucleotide sequence ID" value="NZ_JBHUHB010000001.1"/>
</dbReference>
<evidence type="ECO:0000259" key="8">
    <source>
        <dbReference type="Pfam" id="PF00892"/>
    </source>
</evidence>
<feature type="transmembrane region" description="Helical" evidence="7">
    <location>
        <begin position="213"/>
        <end position="232"/>
    </location>
</feature>
<reference evidence="9 10" key="1">
    <citation type="submission" date="2018-05" db="EMBL/GenBank/DDBJ databases">
        <title>Genomic Encyclopedia of Type Strains, Phase IV (KMG-IV): sequencing the most valuable type-strain genomes for metagenomic binning, comparative biology and taxonomic classification.</title>
        <authorList>
            <person name="Goeker M."/>
        </authorList>
    </citation>
    <scope>NUCLEOTIDE SEQUENCE [LARGE SCALE GENOMIC DNA]</scope>
    <source>
        <strain evidence="9 10">DSM 28556</strain>
    </source>
</reference>
<dbReference type="PANTHER" id="PTHR32322:SF18">
    <property type="entry name" value="S-ADENOSYLMETHIONINE_S-ADENOSYLHOMOCYSTEINE TRANSPORTER"/>
    <property type="match status" value="1"/>
</dbReference>
<comment type="caution">
    <text evidence="9">The sequence shown here is derived from an EMBL/GenBank/DDBJ whole genome shotgun (WGS) entry which is preliminary data.</text>
</comment>
<dbReference type="GO" id="GO:0005886">
    <property type="term" value="C:plasma membrane"/>
    <property type="evidence" value="ECO:0007669"/>
    <property type="project" value="UniProtKB-SubCell"/>
</dbReference>
<evidence type="ECO:0000256" key="3">
    <source>
        <dbReference type="ARBA" id="ARBA00022475"/>
    </source>
</evidence>
<accession>A0A2V3W6Q9</accession>
<feature type="transmembrane region" description="Helical" evidence="7">
    <location>
        <begin position="269"/>
        <end position="289"/>
    </location>
</feature>
<proteinExistence type="inferred from homology"/>
<dbReference type="InterPro" id="IPR037185">
    <property type="entry name" value="EmrE-like"/>
</dbReference>
<feature type="transmembrane region" description="Helical" evidence="7">
    <location>
        <begin position="244"/>
        <end position="263"/>
    </location>
</feature>
<gene>
    <name evidence="9" type="ORF">DFR56_10242</name>
</gene>
<feature type="transmembrane region" description="Helical" evidence="7">
    <location>
        <begin position="38"/>
        <end position="55"/>
    </location>
</feature>
<keyword evidence="3" id="KW-1003">Cell membrane</keyword>